<gene>
    <name evidence="5" type="ORF">TresaDRAFT_1284</name>
</gene>
<dbReference type="InterPro" id="IPR003593">
    <property type="entry name" value="AAA+_ATPase"/>
</dbReference>
<dbReference type="EMBL" id="AGRW01000050">
    <property type="protein sequence ID" value="EIC01392.1"/>
    <property type="molecule type" value="Genomic_DNA"/>
</dbReference>
<keyword evidence="3" id="KW-0067">ATP-binding</keyword>
<dbReference type="Pfam" id="PF00005">
    <property type="entry name" value="ABC_tran"/>
    <property type="match status" value="1"/>
</dbReference>
<dbReference type="InterPro" id="IPR003439">
    <property type="entry name" value="ABC_transporter-like_ATP-bd"/>
</dbReference>
<evidence type="ECO:0000256" key="1">
    <source>
        <dbReference type="ARBA" id="ARBA00022448"/>
    </source>
</evidence>
<evidence type="ECO:0000313" key="5">
    <source>
        <dbReference type="EMBL" id="EIC01392.1"/>
    </source>
</evidence>
<name>H7ELY4_9SPIR</name>
<dbReference type="RefSeq" id="WP_002705119.1">
    <property type="nucleotide sequence ID" value="NZ_AGRW01000050.1"/>
</dbReference>
<dbReference type="SMART" id="SM00382">
    <property type="entry name" value="AAA"/>
    <property type="match status" value="1"/>
</dbReference>
<evidence type="ECO:0000313" key="6">
    <source>
        <dbReference type="Proteomes" id="UP000003571"/>
    </source>
</evidence>
<dbReference type="GO" id="GO:0005886">
    <property type="term" value="C:plasma membrane"/>
    <property type="evidence" value="ECO:0007669"/>
    <property type="project" value="TreeGrafter"/>
</dbReference>
<evidence type="ECO:0000256" key="3">
    <source>
        <dbReference type="ARBA" id="ARBA00022840"/>
    </source>
</evidence>
<reference evidence="5 6" key="1">
    <citation type="submission" date="2011-09" db="EMBL/GenBank/DDBJ databases">
        <title>The draft genome of Treponema saccharophilum DSM 2985.</title>
        <authorList>
            <consortium name="US DOE Joint Genome Institute (JGI-PGF)"/>
            <person name="Lucas S."/>
            <person name="Copeland A."/>
            <person name="Lapidus A."/>
            <person name="Glavina del Rio T."/>
            <person name="Dalin E."/>
            <person name="Tice H."/>
            <person name="Bruce D."/>
            <person name="Goodwin L."/>
            <person name="Pitluck S."/>
            <person name="Peters L."/>
            <person name="Kyrpides N."/>
            <person name="Mavromatis K."/>
            <person name="Ivanova N."/>
            <person name="Markowitz V."/>
            <person name="Cheng J.-F."/>
            <person name="Hugenholtz P."/>
            <person name="Woyke T."/>
            <person name="Wu D."/>
            <person name="Gronow S."/>
            <person name="Wellnitz S."/>
            <person name="Brambilla E."/>
            <person name="Klenk H.-P."/>
            <person name="Eisen J.A."/>
        </authorList>
    </citation>
    <scope>NUCLEOTIDE SEQUENCE [LARGE SCALE GENOMIC DNA]</scope>
    <source>
        <strain evidence="5 6">DSM 2985</strain>
    </source>
</reference>
<evidence type="ECO:0000259" key="4">
    <source>
        <dbReference type="PROSITE" id="PS50893"/>
    </source>
</evidence>
<dbReference type="PROSITE" id="PS50893">
    <property type="entry name" value="ABC_TRANSPORTER_2"/>
    <property type="match status" value="1"/>
</dbReference>
<dbReference type="STRING" id="907348.TresaDRAFT_1284"/>
<dbReference type="InterPro" id="IPR017911">
    <property type="entry name" value="MacB-like_ATP-bd"/>
</dbReference>
<dbReference type="PATRIC" id="fig|907348.3.peg.1933"/>
<dbReference type="PANTHER" id="PTHR24220">
    <property type="entry name" value="IMPORT ATP-BINDING PROTEIN"/>
    <property type="match status" value="1"/>
</dbReference>
<keyword evidence="2" id="KW-0547">Nucleotide-binding</keyword>
<feature type="domain" description="ABC transporter" evidence="4">
    <location>
        <begin position="2"/>
        <end position="217"/>
    </location>
</feature>
<dbReference type="CDD" id="cd03255">
    <property type="entry name" value="ABC_MJ0796_LolCDE_FtsE"/>
    <property type="match status" value="1"/>
</dbReference>
<keyword evidence="6" id="KW-1185">Reference proteome</keyword>
<evidence type="ECO:0000256" key="2">
    <source>
        <dbReference type="ARBA" id="ARBA00022741"/>
    </source>
</evidence>
<dbReference type="OrthoDB" id="9805538at2"/>
<keyword evidence="1" id="KW-0813">Transport</keyword>
<protein>
    <submittedName>
        <fullName evidence="5">ABC transporter related protein</fullName>
    </submittedName>
</protein>
<dbReference type="GO" id="GO:0022857">
    <property type="term" value="F:transmembrane transporter activity"/>
    <property type="evidence" value="ECO:0007669"/>
    <property type="project" value="TreeGrafter"/>
</dbReference>
<dbReference type="Proteomes" id="UP000003571">
    <property type="component" value="Unassembled WGS sequence"/>
</dbReference>
<dbReference type="AlphaFoldDB" id="H7ELY4"/>
<dbReference type="eggNOG" id="COG1136">
    <property type="taxonomic scope" value="Bacteria"/>
</dbReference>
<dbReference type="InterPro" id="IPR015854">
    <property type="entry name" value="ABC_transpr_LolD-like"/>
</dbReference>
<dbReference type="SUPFAM" id="SSF52540">
    <property type="entry name" value="P-loop containing nucleoside triphosphate hydrolases"/>
    <property type="match status" value="1"/>
</dbReference>
<accession>H7ELY4</accession>
<comment type="caution">
    <text evidence="5">The sequence shown here is derived from an EMBL/GenBank/DDBJ whole genome shotgun (WGS) entry which is preliminary data.</text>
</comment>
<dbReference type="GO" id="GO:0005524">
    <property type="term" value="F:ATP binding"/>
    <property type="evidence" value="ECO:0007669"/>
    <property type="project" value="UniProtKB-KW"/>
</dbReference>
<proteinExistence type="predicted"/>
<sequence>MIELKNVSKSFSTPQGVRNVLSDFSLTVGDGVFLGIKGESGAGKSTLVSIIAGLQKADIGEVLVNGKDISSMGDEEISRFRNEEIGFVSQEQSFLENMTVLENAALPFFLGKRRKGGGDEAVARARALLEEFGIGHLSEISPASISGGENRRLLIARALMNDPEIIIADEPTDAVSRKQAEEIISIFRQLSRRGKTVILVTHDEDALGMCDEVFYLS</sequence>
<organism evidence="5 6">
    <name type="scientific">Treponema saccharophilum DSM 2985</name>
    <dbReference type="NCBI Taxonomy" id="907348"/>
    <lineage>
        <taxon>Bacteria</taxon>
        <taxon>Pseudomonadati</taxon>
        <taxon>Spirochaetota</taxon>
        <taxon>Spirochaetia</taxon>
        <taxon>Spirochaetales</taxon>
        <taxon>Treponemataceae</taxon>
        <taxon>Treponema</taxon>
    </lineage>
</organism>
<dbReference type="Gene3D" id="3.40.50.300">
    <property type="entry name" value="P-loop containing nucleotide triphosphate hydrolases"/>
    <property type="match status" value="1"/>
</dbReference>
<dbReference type="GO" id="GO:0016887">
    <property type="term" value="F:ATP hydrolysis activity"/>
    <property type="evidence" value="ECO:0007669"/>
    <property type="project" value="InterPro"/>
</dbReference>
<dbReference type="InterPro" id="IPR027417">
    <property type="entry name" value="P-loop_NTPase"/>
</dbReference>